<organism evidence="1 2">
    <name type="scientific">Paraburkholderia dioscoreae</name>
    <dbReference type="NCBI Taxonomy" id="2604047"/>
    <lineage>
        <taxon>Bacteria</taxon>
        <taxon>Pseudomonadati</taxon>
        <taxon>Pseudomonadota</taxon>
        <taxon>Betaproteobacteria</taxon>
        <taxon>Burkholderiales</taxon>
        <taxon>Burkholderiaceae</taxon>
        <taxon>Paraburkholderia</taxon>
    </lineage>
</organism>
<dbReference type="AlphaFoldDB" id="A0A5Q4ZMH0"/>
<evidence type="ECO:0000313" key="1">
    <source>
        <dbReference type="EMBL" id="VVD29136.1"/>
    </source>
</evidence>
<accession>A0A5Q4ZMH0</accession>
<name>A0A5Q4ZMH0_9BURK</name>
<protein>
    <recommendedName>
        <fullName evidence="3">DUF2591 domain-containing protein</fullName>
    </recommendedName>
</protein>
<reference evidence="1 2" key="1">
    <citation type="submission" date="2019-08" db="EMBL/GenBank/DDBJ databases">
        <authorList>
            <person name="Herpell B J."/>
        </authorList>
    </citation>
    <scope>NUCLEOTIDE SEQUENCE [LARGE SCALE GENOMIC DNA]</scope>
    <source>
        <strain evidence="2">Msb3</strain>
    </source>
</reference>
<keyword evidence="2" id="KW-1185">Reference proteome</keyword>
<dbReference type="KEGG" id="pdio:PDMSB3_2680"/>
<proteinExistence type="predicted"/>
<sequence length="112" mass="11953">MDAMSLKGAQLDYWVACAERQNGHAESDAIPTPPPAFSSDRALADAIIDREGIVVVLAVDAEFGNQYIAGAGPANAYGFPNASDGLWMGDGRLEAAMRCYVDRTFTPQRATD</sequence>
<evidence type="ECO:0008006" key="3">
    <source>
        <dbReference type="Google" id="ProtNLM"/>
    </source>
</evidence>
<dbReference type="EMBL" id="LR699553">
    <property type="protein sequence ID" value="VVD29136.1"/>
    <property type="molecule type" value="Genomic_DNA"/>
</dbReference>
<evidence type="ECO:0000313" key="2">
    <source>
        <dbReference type="Proteomes" id="UP000325811"/>
    </source>
</evidence>
<dbReference type="Proteomes" id="UP000325811">
    <property type="component" value="Chromosome I"/>
</dbReference>
<gene>
    <name evidence="1" type="ORF">PDMSB3_2680</name>
</gene>